<keyword evidence="4" id="KW-1185">Reference proteome</keyword>
<dbReference type="CDD" id="cd00051">
    <property type="entry name" value="EFh"/>
    <property type="match status" value="1"/>
</dbReference>
<name>A0A9Q0JCI8_9ROSI</name>
<reference evidence="3" key="1">
    <citation type="submission" date="2022-02" db="EMBL/GenBank/DDBJ databases">
        <authorList>
            <person name="Henning P.M."/>
            <person name="McCubbin A.G."/>
            <person name="Shore J.S."/>
        </authorList>
    </citation>
    <scope>NUCLEOTIDE SEQUENCE</scope>
    <source>
        <strain evidence="3">F60SS</strain>
        <tissue evidence="3">Leaves</tissue>
    </source>
</reference>
<evidence type="ECO:0000313" key="3">
    <source>
        <dbReference type="EMBL" id="KAJ4835755.1"/>
    </source>
</evidence>
<gene>
    <name evidence="3" type="ORF">Tsubulata_015926</name>
</gene>
<protein>
    <recommendedName>
        <fullName evidence="2">EF-hand domain-containing protein</fullName>
    </recommendedName>
</protein>
<proteinExistence type="predicted"/>
<dbReference type="Pfam" id="PF13499">
    <property type="entry name" value="EF-hand_7"/>
    <property type="match status" value="1"/>
</dbReference>
<dbReference type="InterPro" id="IPR018247">
    <property type="entry name" value="EF_Hand_1_Ca_BS"/>
</dbReference>
<dbReference type="InterPro" id="IPR002048">
    <property type="entry name" value="EF_hand_dom"/>
</dbReference>
<comment type="caution">
    <text evidence="3">The sequence shown here is derived from an EMBL/GenBank/DDBJ whole genome shotgun (WGS) entry which is preliminary data.</text>
</comment>
<reference evidence="3" key="2">
    <citation type="journal article" date="2023" name="Plants (Basel)">
        <title>Annotation of the Turnera subulata (Passifloraceae) Draft Genome Reveals the S-Locus Evolved after the Divergence of Turneroideae from Passifloroideae in a Stepwise Manner.</title>
        <authorList>
            <person name="Henning P.M."/>
            <person name="Roalson E.H."/>
            <person name="Mir W."/>
            <person name="McCubbin A.G."/>
            <person name="Shore J.S."/>
        </authorList>
    </citation>
    <scope>NUCLEOTIDE SEQUENCE</scope>
    <source>
        <strain evidence="3">F60SS</strain>
    </source>
</reference>
<dbReference type="PROSITE" id="PS00018">
    <property type="entry name" value="EF_HAND_1"/>
    <property type="match status" value="1"/>
</dbReference>
<feature type="domain" description="EF-hand" evidence="2">
    <location>
        <begin position="19"/>
        <end position="54"/>
    </location>
</feature>
<feature type="domain" description="EF-hand" evidence="2">
    <location>
        <begin position="55"/>
        <end position="90"/>
    </location>
</feature>
<evidence type="ECO:0000313" key="4">
    <source>
        <dbReference type="Proteomes" id="UP001141552"/>
    </source>
</evidence>
<evidence type="ECO:0000256" key="1">
    <source>
        <dbReference type="ARBA" id="ARBA00022837"/>
    </source>
</evidence>
<dbReference type="InterPro" id="IPR011992">
    <property type="entry name" value="EF-hand-dom_pair"/>
</dbReference>
<dbReference type="PROSITE" id="PS50222">
    <property type="entry name" value="EF_HAND_2"/>
    <property type="match status" value="2"/>
</dbReference>
<dbReference type="Proteomes" id="UP001141552">
    <property type="component" value="Unassembled WGS sequence"/>
</dbReference>
<organism evidence="3 4">
    <name type="scientific">Turnera subulata</name>
    <dbReference type="NCBI Taxonomy" id="218843"/>
    <lineage>
        <taxon>Eukaryota</taxon>
        <taxon>Viridiplantae</taxon>
        <taxon>Streptophyta</taxon>
        <taxon>Embryophyta</taxon>
        <taxon>Tracheophyta</taxon>
        <taxon>Spermatophyta</taxon>
        <taxon>Magnoliopsida</taxon>
        <taxon>eudicotyledons</taxon>
        <taxon>Gunneridae</taxon>
        <taxon>Pentapetalae</taxon>
        <taxon>rosids</taxon>
        <taxon>fabids</taxon>
        <taxon>Malpighiales</taxon>
        <taxon>Passifloraceae</taxon>
        <taxon>Turnera</taxon>
    </lineage>
</organism>
<accession>A0A9Q0JCI8</accession>
<dbReference type="Gene3D" id="1.10.238.10">
    <property type="entry name" value="EF-hand"/>
    <property type="match status" value="1"/>
</dbReference>
<evidence type="ECO:0000259" key="2">
    <source>
        <dbReference type="PROSITE" id="PS50222"/>
    </source>
</evidence>
<sequence length="92" mass="10359">MPIFNSTPGPRKMESGRRRSEAELRQVFMQFDSDYDNCLSKQDIKKAFNYLGALFPGFRANVAFNMADTNKDGLISLDELDAVVKYASDIGL</sequence>
<dbReference type="SMART" id="SM00054">
    <property type="entry name" value="EFh"/>
    <property type="match status" value="2"/>
</dbReference>
<dbReference type="AlphaFoldDB" id="A0A9Q0JCI8"/>
<dbReference type="GO" id="GO:0005509">
    <property type="term" value="F:calcium ion binding"/>
    <property type="evidence" value="ECO:0007669"/>
    <property type="project" value="InterPro"/>
</dbReference>
<dbReference type="OrthoDB" id="26525at2759"/>
<dbReference type="EMBL" id="JAKUCV010004310">
    <property type="protein sequence ID" value="KAJ4835755.1"/>
    <property type="molecule type" value="Genomic_DNA"/>
</dbReference>
<keyword evidence="1" id="KW-0106">Calcium</keyword>
<dbReference type="SUPFAM" id="SSF47473">
    <property type="entry name" value="EF-hand"/>
    <property type="match status" value="1"/>
</dbReference>